<dbReference type="Proteomes" id="UP000803844">
    <property type="component" value="Unassembled WGS sequence"/>
</dbReference>
<feature type="region of interest" description="Disordered" evidence="1">
    <location>
        <begin position="167"/>
        <end position="232"/>
    </location>
</feature>
<feature type="region of interest" description="Disordered" evidence="1">
    <location>
        <begin position="313"/>
        <end position="349"/>
    </location>
</feature>
<organism evidence="2 3">
    <name type="scientific">Cryphonectria parasitica (strain ATCC 38755 / EP155)</name>
    <dbReference type="NCBI Taxonomy" id="660469"/>
    <lineage>
        <taxon>Eukaryota</taxon>
        <taxon>Fungi</taxon>
        <taxon>Dikarya</taxon>
        <taxon>Ascomycota</taxon>
        <taxon>Pezizomycotina</taxon>
        <taxon>Sordariomycetes</taxon>
        <taxon>Sordariomycetidae</taxon>
        <taxon>Diaporthales</taxon>
        <taxon>Cryphonectriaceae</taxon>
        <taxon>Cryphonectria-Endothia species complex</taxon>
        <taxon>Cryphonectria</taxon>
    </lineage>
</organism>
<dbReference type="SUPFAM" id="SSF53927">
    <property type="entry name" value="Cytidine deaminase-like"/>
    <property type="match status" value="1"/>
</dbReference>
<evidence type="ECO:0000256" key="1">
    <source>
        <dbReference type="SAM" id="MobiDB-lite"/>
    </source>
</evidence>
<feature type="region of interest" description="Disordered" evidence="1">
    <location>
        <begin position="63"/>
        <end position="82"/>
    </location>
</feature>
<evidence type="ECO:0000313" key="2">
    <source>
        <dbReference type="EMBL" id="KAF3769687.1"/>
    </source>
</evidence>
<reference evidence="2" key="1">
    <citation type="journal article" date="2020" name="Phytopathology">
        <title>Genome sequence of the chestnut blight fungus Cryphonectria parasitica EP155: A fundamental resource for an archetypical invasive plant pathogen.</title>
        <authorList>
            <person name="Crouch J.A."/>
            <person name="Dawe A."/>
            <person name="Aerts A."/>
            <person name="Barry K."/>
            <person name="Churchill A.C.L."/>
            <person name="Grimwood J."/>
            <person name="Hillman B."/>
            <person name="Milgroom M.G."/>
            <person name="Pangilinan J."/>
            <person name="Smith M."/>
            <person name="Salamov A."/>
            <person name="Schmutz J."/>
            <person name="Yadav J."/>
            <person name="Grigoriev I.V."/>
            <person name="Nuss D."/>
        </authorList>
    </citation>
    <scope>NUCLEOTIDE SEQUENCE</scope>
    <source>
        <strain evidence="2">EP155</strain>
    </source>
</reference>
<sequence length="461" mass="50720">MKADSYLNLCIEQARLSPLHYRHGCVVVKGGKVVGQGFNDYRPGFDGGSALKTGILPKGAFSSADEGTKLKPKKQQQLGNSSTFKPVEALSGNCGSGHHTNAHLSMHSEMMAINSALASSSALAASSLCRIKPQFKLSGGSKRNRASRNQALATYVRAVCLETVRGAEAQQQQQPSRQKFKVKGHHHQNQAHHEEEEVYKEEHSYNKQPRGYHSNQKKEYKSRKKSAKAKLASNNKQAILGRAAKDTVELGASRHKNKFGQRKTQARNEHLLVPHRQAATSSAAVKDRMKHPKLVGADLYVVRLAKQDSCQHSKKFRASRRLKEGPTEVDVSESLSVSSEQSSSSRSLHDELTCKVSGFVEAPRGSNESENNRVVAESRPCYRCVSYMHSAGIKRVFWTTNEGKWKGAKVRDLVDQLDGATAASDSPLGLSVPDVFVTKHEVLLLRRLMMGGESQETAPQD</sequence>
<accession>A0A9P4YA07</accession>
<dbReference type="AlphaFoldDB" id="A0A9P4YA07"/>
<comment type="caution">
    <text evidence="2">The sequence shown here is derived from an EMBL/GenBank/DDBJ whole genome shotgun (WGS) entry which is preliminary data.</text>
</comment>
<dbReference type="GO" id="GO:0003824">
    <property type="term" value="F:catalytic activity"/>
    <property type="evidence" value="ECO:0007669"/>
    <property type="project" value="InterPro"/>
</dbReference>
<dbReference type="GO" id="GO:0006139">
    <property type="term" value="P:nucleobase-containing compound metabolic process"/>
    <property type="evidence" value="ECO:0007669"/>
    <property type="project" value="UniProtKB-ARBA"/>
</dbReference>
<dbReference type="OrthoDB" id="9972196at2759"/>
<keyword evidence="3" id="KW-1185">Reference proteome</keyword>
<dbReference type="EMBL" id="MU032344">
    <property type="protein sequence ID" value="KAF3769687.1"/>
    <property type="molecule type" value="Genomic_DNA"/>
</dbReference>
<feature type="compositionally biased region" description="Basic residues" evidence="1">
    <location>
        <begin position="178"/>
        <end position="190"/>
    </location>
</feature>
<feature type="compositionally biased region" description="Low complexity" evidence="1">
    <location>
        <begin position="328"/>
        <end position="346"/>
    </location>
</feature>
<dbReference type="Gene3D" id="3.40.140.10">
    <property type="entry name" value="Cytidine Deaminase, domain 2"/>
    <property type="match status" value="1"/>
</dbReference>
<gene>
    <name evidence="2" type="ORF">M406DRAFT_66161</name>
</gene>
<evidence type="ECO:0008006" key="4">
    <source>
        <dbReference type="Google" id="ProtNLM"/>
    </source>
</evidence>
<evidence type="ECO:0000313" key="3">
    <source>
        <dbReference type="Proteomes" id="UP000803844"/>
    </source>
</evidence>
<feature type="compositionally biased region" description="Basic and acidic residues" evidence="1">
    <location>
        <begin position="191"/>
        <end position="205"/>
    </location>
</feature>
<dbReference type="GeneID" id="63842099"/>
<dbReference type="InterPro" id="IPR016193">
    <property type="entry name" value="Cytidine_deaminase-like"/>
</dbReference>
<protein>
    <recommendedName>
        <fullName evidence="4">CMP/dCMP-type deaminase domain-containing protein</fullName>
    </recommendedName>
</protein>
<proteinExistence type="predicted"/>
<name>A0A9P4YA07_CRYP1</name>
<dbReference type="RefSeq" id="XP_040780648.1">
    <property type="nucleotide sequence ID" value="XM_040924970.1"/>
</dbReference>